<organism evidence="2 3">
    <name type="scientific">Tumebacillus avium</name>
    <dbReference type="NCBI Taxonomy" id="1903704"/>
    <lineage>
        <taxon>Bacteria</taxon>
        <taxon>Bacillati</taxon>
        <taxon>Bacillota</taxon>
        <taxon>Bacilli</taxon>
        <taxon>Bacillales</taxon>
        <taxon>Alicyclobacillaceae</taxon>
        <taxon>Tumebacillus</taxon>
    </lineage>
</organism>
<keyword evidence="3" id="KW-1185">Reference proteome</keyword>
<reference evidence="3" key="1">
    <citation type="submission" date="2017-05" db="EMBL/GenBank/DDBJ databases">
        <authorList>
            <person name="Sung H."/>
        </authorList>
    </citation>
    <scope>NUCLEOTIDE SEQUENCE [LARGE SCALE GENOMIC DNA]</scope>
    <source>
        <strain evidence="3">AR23208</strain>
    </source>
</reference>
<gene>
    <name evidence="2" type="ORF">CBW65_06445</name>
</gene>
<proteinExistence type="predicted"/>
<dbReference type="Gene3D" id="3.40.1350.10">
    <property type="match status" value="1"/>
</dbReference>
<protein>
    <submittedName>
        <fullName evidence="2">Recombinase RecB</fullName>
    </submittedName>
</protein>
<dbReference type="KEGG" id="tum:CBW65_06445"/>
<feature type="domain" description="Endonuclease NucS C-terminal" evidence="1">
    <location>
        <begin position="24"/>
        <end position="95"/>
    </location>
</feature>
<sequence>MPIEVGIWNVSNGVKRVNFTAIASEKKLEEILEEDISIISDNLLLLGRQVPTAFGKFIDLLAIDQDGNIVIMELKKQRTPRDVVAQIIDYASWIQSLSYDEIVQIYEDSYKASLEDAFIAKFETGLPEEINKAHQMIIVSAELDYETERIIQYLSSNFGVPVNAVFFRYFKEGHEEFISRSWLIDPNVVEEKTSISKRDNKKEKWNQQDFVVNFDDDQYRSWEDAVKYGFVSAGNGKWYSRTLDSLFVGARIFCMIPKSGYVAVGKVTSKSVPLKDAEVHINGMTKKLVDCDLQARNMKHDLDDLERCEYVVTVEWEKTVSREKAFWTTGLRANQNSAYKLRHQYTIEKVSEFFGL</sequence>
<dbReference type="OrthoDB" id="570199at2"/>
<dbReference type="RefSeq" id="WP_087456158.1">
    <property type="nucleotide sequence ID" value="NZ_CP021434.1"/>
</dbReference>
<dbReference type="EMBL" id="CP021434">
    <property type="protein sequence ID" value="ARU60768.1"/>
    <property type="molecule type" value="Genomic_DNA"/>
</dbReference>
<dbReference type="Pfam" id="PF01939">
    <property type="entry name" value="NucS_C"/>
    <property type="match status" value="1"/>
</dbReference>
<dbReference type="GO" id="GO:0004519">
    <property type="term" value="F:endonuclease activity"/>
    <property type="evidence" value="ECO:0007669"/>
    <property type="project" value="InterPro"/>
</dbReference>
<dbReference type="AlphaFoldDB" id="A0A1Y0IJV5"/>
<dbReference type="InterPro" id="IPR048301">
    <property type="entry name" value="NucS_C"/>
</dbReference>
<dbReference type="InterPro" id="IPR011856">
    <property type="entry name" value="tRNA_endonuc-like_dom_sf"/>
</dbReference>
<accession>A0A1Y0IJV5</accession>
<dbReference type="Proteomes" id="UP000195437">
    <property type="component" value="Chromosome"/>
</dbReference>
<name>A0A1Y0IJV5_9BACL</name>
<evidence type="ECO:0000313" key="3">
    <source>
        <dbReference type="Proteomes" id="UP000195437"/>
    </source>
</evidence>
<dbReference type="GO" id="GO:0003676">
    <property type="term" value="F:nucleic acid binding"/>
    <property type="evidence" value="ECO:0007669"/>
    <property type="project" value="InterPro"/>
</dbReference>
<evidence type="ECO:0000259" key="1">
    <source>
        <dbReference type="Pfam" id="PF01939"/>
    </source>
</evidence>
<evidence type="ECO:0000313" key="2">
    <source>
        <dbReference type="EMBL" id="ARU60768.1"/>
    </source>
</evidence>